<reference evidence="4 5" key="1">
    <citation type="submission" date="2024-03" db="EMBL/GenBank/DDBJ databases">
        <title>Human intestinal bacterial collection.</title>
        <authorList>
            <person name="Pauvert C."/>
            <person name="Hitch T.C.A."/>
            <person name="Clavel T."/>
        </authorList>
    </citation>
    <scope>NUCLEOTIDE SEQUENCE [LARGE SCALE GENOMIC DNA]</scope>
    <source>
        <strain evidence="4 5">CLA-SR-H021</strain>
    </source>
</reference>
<evidence type="ECO:0000313" key="4">
    <source>
        <dbReference type="EMBL" id="MEQ2423673.1"/>
    </source>
</evidence>
<dbReference type="InterPro" id="IPR008278">
    <property type="entry name" value="4-PPantetheinyl_Trfase_dom"/>
</dbReference>
<dbReference type="Gene3D" id="3.90.470.20">
    <property type="entry name" value="4'-phosphopantetheinyl transferase domain"/>
    <property type="match status" value="2"/>
</dbReference>
<gene>
    <name evidence="4" type="ORF">WMQ36_01685</name>
</gene>
<protein>
    <submittedName>
        <fullName evidence="4">4'-phosphopantetheinyl transferase superfamily protein</fullName>
    </submittedName>
</protein>
<comment type="similarity">
    <text evidence="1">Belongs to the P-Pant transferase superfamily. Gsp/Sfp/HetI/AcpT family.</text>
</comment>
<keyword evidence="2 4" id="KW-0808">Transferase</keyword>
<dbReference type="InterPro" id="IPR037143">
    <property type="entry name" value="4-PPantetheinyl_Trfase_dom_sf"/>
</dbReference>
<organism evidence="4 5">
    <name type="scientific">Enterocloster hominis</name>
    <name type="common">ex Hitch et al. 2024</name>
    <dbReference type="NCBI Taxonomy" id="1917870"/>
    <lineage>
        <taxon>Bacteria</taxon>
        <taxon>Bacillati</taxon>
        <taxon>Bacillota</taxon>
        <taxon>Clostridia</taxon>
        <taxon>Lachnospirales</taxon>
        <taxon>Lachnospiraceae</taxon>
        <taxon>Enterocloster</taxon>
    </lineage>
</organism>
<feature type="domain" description="4'-phosphopantetheinyl transferase" evidence="3">
    <location>
        <begin position="103"/>
        <end position="204"/>
    </location>
</feature>
<dbReference type="GO" id="GO:0016740">
    <property type="term" value="F:transferase activity"/>
    <property type="evidence" value="ECO:0007669"/>
    <property type="project" value="UniProtKB-KW"/>
</dbReference>
<proteinExistence type="inferred from homology"/>
<dbReference type="RefSeq" id="WP_008726567.1">
    <property type="nucleotide sequence ID" value="NZ_JBBMFM010000003.1"/>
</dbReference>
<evidence type="ECO:0000256" key="2">
    <source>
        <dbReference type="ARBA" id="ARBA00022679"/>
    </source>
</evidence>
<name>A0ABV1CZW3_9FIRM</name>
<accession>A0ABV1CZW3</accession>
<dbReference type="EMBL" id="JBBMFM010000003">
    <property type="protein sequence ID" value="MEQ2423673.1"/>
    <property type="molecule type" value="Genomic_DNA"/>
</dbReference>
<dbReference type="PANTHER" id="PTHR12215">
    <property type="entry name" value="PHOSPHOPANTETHEINE TRANSFERASE"/>
    <property type="match status" value="1"/>
</dbReference>
<dbReference type="Pfam" id="PF01648">
    <property type="entry name" value="ACPS"/>
    <property type="match status" value="1"/>
</dbReference>
<keyword evidence="5" id="KW-1185">Reference proteome</keyword>
<comment type="caution">
    <text evidence="4">The sequence shown here is derived from an EMBL/GenBank/DDBJ whole genome shotgun (WGS) entry which is preliminary data.</text>
</comment>
<sequence>MEHIFILNINQLKDEGTFRYYFNEMSRERQDKITQHKMESDRRRSLGAGIALNAILKQYGLNPRETRLEYGTNGKASVAGRPDIHFNLTHSGDYAAGVCGVSPVGIDIEGIGVMKEKVARRFFHEGEYRYLEQIEDGQQKQEAFFRLWVLKESFMKVTGLGMGLALNAFEIRFQGQEIEVAQDVDDMKYYFKEFSLENSRMAVCSAGRPAKDWEPVWIQLI</sequence>
<evidence type="ECO:0000313" key="5">
    <source>
        <dbReference type="Proteomes" id="UP001454086"/>
    </source>
</evidence>
<dbReference type="InterPro" id="IPR050559">
    <property type="entry name" value="P-Pant_transferase_sf"/>
</dbReference>
<evidence type="ECO:0000259" key="3">
    <source>
        <dbReference type="Pfam" id="PF01648"/>
    </source>
</evidence>
<dbReference type="PANTHER" id="PTHR12215:SF10">
    <property type="entry name" value="L-AMINOADIPATE-SEMIALDEHYDE DEHYDROGENASE-PHOSPHOPANTETHEINYL TRANSFERASE"/>
    <property type="match status" value="1"/>
</dbReference>
<evidence type="ECO:0000256" key="1">
    <source>
        <dbReference type="ARBA" id="ARBA00010990"/>
    </source>
</evidence>
<dbReference type="SUPFAM" id="SSF56214">
    <property type="entry name" value="4'-phosphopantetheinyl transferase"/>
    <property type="match status" value="2"/>
</dbReference>
<dbReference type="Proteomes" id="UP001454086">
    <property type="component" value="Unassembled WGS sequence"/>
</dbReference>